<dbReference type="Pfam" id="PF00550">
    <property type="entry name" value="PP-binding"/>
    <property type="match status" value="1"/>
</dbReference>
<protein>
    <submittedName>
        <fullName evidence="3">AMP-binding protein</fullName>
    </submittedName>
</protein>
<dbReference type="SUPFAM" id="SSF47336">
    <property type="entry name" value="ACP-like"/>
    <property type="match status" value="1"/>
</dbReference>
<dbReference type="Pfam" id="PF00501">
    <property type="entry name" value="AMP-binding"/>
    <property type="match status" value="1"/>
</dbReference>
<dbReference type="InterPro" id="IPR009081">
    <property type="entry name" value="PP-bd_ACP"/>
</dbReference>
<feature type="transmembrane region" description="Helical" evidence="1">
    <location>
        <begin position="664"/>
        <end position="685"/>
    </location>
</feature>
<dbReference type="Gene3D" id="3.40.50.1820">
    <property type="entry name" value="alpha/beta hydrolase"/>
    <property type="match status" value="1"/>
</dbReference>
<feature type="transmembrane region" description="Helical" evidence="1">
    <location>
        <begin position="549"/>
        <end position="569"/>
    </location>
</feature>
<name>A0A842I5K5_9RHOB</name>
<dbReference type="PROSITE" id="PS50075">
    <property type="entry name" value="CARRIER"/>
    <property type="match status" value="1"/>
</dbReference>
<evidence type="ECO:0000313" key="4">
    <source>
        <dbReference type="Proteomes" id="UP000555411"/>
    </source>
</evidence>
<feature type="transmembrane region" description="Helical" evidence="1">
    <location>
        <begin position="801"/>
        <end position="822"/>
    </location>
</feature>
<dbReference type="Gene3D" id="3.40.50.12780">
    <property type="entry name" value="N-terminal domain of ligase-like"/>
    <property type="match status" value="1"/>
</dbReference>
<feature type="transmembrane region" description="Helical" evidence="1">
    <location>
        <begin position="631"/>
        <end position="652"/>
    </location>
</feature>
<comment type="caution">
    <text evidence="3">The sequence shown here is derived from an EMBL/GenBank/DDBJ whole genome shotgun (WGS) entry which is preliminary data.</text>
</comment>
<dbReference type="PANTHER" id="PTHR43767">
    <property type="entry name" value="LONG-CHAIN-FATTY-ACID--COA LIGASE"/>
    <property type="match status" value="1"/>
</dbReference>
<dbReference type="InterPro" id="IPR050237">
    <property type="entry name" value="ATP-dep_AMP-bd_enzyme"/>
</dbReference>
<feature type="transmembrane region" description="Helical" evidence="1">
    <location>
        <begin position="590"/>
        <end position="611"/>
    </location>
</feature>
<dbReference type="InterPro" id="IPR000873">
    <property type="entry name" value="AMP-dep_synth/lig_dom"/>
</dbReference>
<feature type="domain" description="Carrier" evidence="2">
    <location>
        <begin position="449"/>
        <end position="524"/>
    </location>
</feature>
<dbReference type="PANTHER" id="PTHR43767:SF1">
    <property type="entry name" value="NONRIBOSOMAL PEPTIDE SYNTHASE PES1 (EUROFUNG)-RELATED"/>
    <property type="match status" value="1"/>
</dbReference>
<gene>
    <name evidence="3" type="ORF">H7F16_02470</name>
</gene>
<keyword evidence="4" id="KW-1185">Reference proteome</keyword>
<dbReference type="EMBL" id="JACLQD010000001">
    <property type="protein sequence ID" value="MBC2834354.1"/>
    <property type="molecule type" value="Genomic_DNA"/>
</dbReference>
<reference evidence="3 4" key="1">
    <citation type="journal article" date="2017" name="Int. J. Syst. Evol. Microbiol.">
        <title>Gemmobacter straminiformis sp. nov., isolated from an artificial fountain.</title>
        <authorList>
            <person name="Kang J.Y."/>
            <person name="Kim M.J."/>
            <person name="Chun J."/>
            <person name="Son K.P."/>
            <person name="Jahng K.Y."/>
        </authorList>
    </citation>
    <scope>NUCLEOTIDE SEQUENCE [LARGE SCALE GENOMIC DNA]</scope>
    <source>
        <strain evidence="3 4">CAM-8</strain>
    </source>
</reference>
<dbReference type="InterPro" id="IPR036736">
    <property type="entry name" value="ACP-like_sf"/>
</dbReference>
<accession>A0A842I5K5</accession>
<dbReference type="InterPro" id="IPR042099">
    <property type="entry name" value="ANL_N_sf"/>
</dbReference>
<dbReference type="Proteomes" id="UP000555411">
    <property type="component" value="Unassembled WGS sequence"/>
</dbReference>
<feature type="transmembrane region" description="Helical" evidence="1">
    <location>
        <begin position="717"/>
        <end position="735"/>
    </location>
</feature>
<dbReference type="RefSeq" id="WP_185795963.1">
    <property type="nucleotide sequence ID" value="NZ_JACLQD010000001.1"/>
</dbReference>
<dbReference type="AlphaFoldDB" id="A0A842I5K5"/>
<feature type="transmembrane region" description="Helical" evidence="1">
    <location>
        <begin position="691"/>
        <end position="710"/>
    </location>
</feature>
<proteinExistence type="predicted"/>
<dbReference type="InterPro" id="IPR029058">
    <property type="entry name" value="AB_hydrolase_fold"/>
</dbReference>
<evidence type="ECO:0000313" key="3">
    <source>
        <dbReference type="EMBL" id="MBC2834354.1"/>
    </source>
</evidence>
<feature type="transmembrane region" description="Helical" evidence="1">
    <location>
        <begin position="765"/>
        <end position="781"/>
    </location>
</feature>
<sequence>MNARSAPDRALPLAPRFARDLAVHGAAVALVTATGEVSYADLAERAGRFARRLGGGRKLLALEAAPSADFVAAYLGALGAGHVVALLPDAEAVAGFRSRFQPDAVFARQGGRWRLVLDGRDKPALHPDLAVVMMTSGSTGHGKAVRLSSRAVQENADAIAAFQGLTAGERAALVLPLHYSYGLSVLNSHLSVGASVWLAEGGLLQPGFLAALRAVRATSLAAVPHGHQVLARLGFDQADLPDLRLLTSAGGAMPVARMRQLGRMMAARGGRFLAMYGQTEATARIAYLPPEQAARVEKHGVIGVAVPGGRLSLRDGELVYDGPGVMMGYATDRADLARGSEVGALATGDLAEIGPDGLFRITGRARRMSKIAGLRIGHDAVEAALAERGIPAAVWGDDTRLCVAAEGQADVASVVAGLTGLTARHVSLRHMPSLPRLANGKIDYPRLASGPEVAATDIAQAFAQVFHPVIVSPDDSFAALGGDSLRHVELAMVLETRLGHLPEGWEAMSVARLAALATAPVPKVATVDTALVMRALAVLAVVLTHETLWPLYGGAAVMVVLIGLMLARFQRAAMAEGRVGHLLRPLGRVLAPYYLILAGYAVAWGQIPWGSALLVSNFGIGAPATFDRLPFLYWFVEAFAQMMLVLAVLVMLPPLRRLIGRDPFRFGLWFLGGALALRFVFPLVWDIGGQRIFTLAWVLYLAALGWLVGVARGRQRLLVLALAAPVLALVALYGGNWYGAWLKYGSVLAVIALLLFVPQMRLPAWALRPVLAVAGASYLIYLTHRFVPNLLLAPFVADMPAWLFSSLSVAGGIGIGLLAFAAQRALLRLWAKHRPPLHPWTNTLGARG</sequence>
<evidence type="ECO:0000256" key="1">
    <source>
        <dbReference type="SAM" id="Phobius"/>
    </source>
</evidence>
<dbReference type="SUPFAM" id="SSF56801">
    <property type="entry name" value="Acetyl-CoA synthetase-like"/>
    <property type="match status" value="1"/>
</dbReference>
<keyword evidence="1" id="KW-0472">Membrane</keyword>
<evidence type="ECO:0000259" key="2">
    <source>
        <dbReference type="PROSITE" id="PS50075"/>
    </source>
</evidence>
<keyword evidence="1" id="KW-1133">Transmembrane helix</keyword>
<feature type="transmembrane region" description="Helical" evidence="1">
    <location>
        <begin position="741"/>
        <end position="758"/>
    </location>
</feature>
<keyword evidence="1" id="KW-0812">Transmembrane</keyword>
<organism evidence="3 4">
    <name type="scientific">Paragemmobacter straminiformis</name>
    <dbReference type="NCBI Taxonomy" id="2045119"/>
    <lineage>
        <taxon>Bacteria</taxon>
        <taxon>Pseudomonadati</taxon>
        <taxon>Pseudomonadota</taxon>
        <taxon>Alphaproteobacteria</taxon>
        <taxon>Rhodobacterales</taxon>
        <taxon>Paracoccaceae</taxon>
        <taxon>Paragemmobacter</taxon>
    </lineage>
</organism>